<dbReference type="PANTHER" id="PTHR33376:SF15">
    <property type="entry name" value="BLL6794 PROTEIN"/>
    <property type="match status" value="1"/>
</dbReference>
<dbReference type="Gene3D" id="3.40.190.170">
    <property type="entry name" value="Bacterial extracellular solute-binding protein, family 7"/>
    <property type="match status" value="1"/>
</dbReference>
<organism evidence="5 6">
    <name type="scientific">Albimonas pacifica</name>
    <dbReference type="NCBI Taxonomy" id="1114924"/>
    <lineage>
        <taxon>Bacteria</taxon>
        <taxon>Pseudomonadati</taxon>
        <taxon>Pseudomonadota</taxon>
        <taxon>Alphaproteobacteria</taxon>
        <taxon>Rhodobacterales</taxon>
        <taxon>Paracoccaceae</taxon>
        <taxon>Albimonas</taxon>
    </lineage>
</organism>
<keyword evidence="2 4" id="KW-0732">Signal</keyword>
<dbReference type="PANTHER" id="PTHR33376">
    <property type="match status" value="1"/>
</dbReference>
<evidence type="ECO:0000313" key="5">
    <source>
        <dbReference type="EMBL" id="SFI14389.1"/>
    </source>
</evidence>
<evidence type="ECO:0000256" key="2">
    <source>
        <dbReference type="ARBA" id="ARBA00022729"/>
    </source>
</evidence>
<dbReference type="SUPFAM" id="SSF53850">
    <property type="entry name" value="Periplasmic binding protein-like II"/>
    <property type="match status" value="1"/>
</dbReference>
<evidence type="ECO:0000313" key="6">
    <source>
        <dbReference type="Proteomes" id="UP000199377"/>
    </source>
</evidence>
<dbReference type="GO" id="GO:0055085">
    <property type="term" value="P:transmembrane transport"/>
    <property type="evidence" value="ECO:0007669"/>
    <property type="project" value="InterPro"/>
</dbReference>
<sequence>MRFAVPVATAAVLGLQALAAAPAVAAEELKFANFMPAGHPYVASTFQPFADAVAEATGGEVTVTLYNGGELGGGPVEQYSRVVDGVTELAIGLPGYTASSFPLTLTTELPGLIEEKTGTEEIWSNIDLFLPEYRRVVLVALWSSAENVLYTRDKAVHSPDDIKGLKIRVPSRNAGLLVEAWGGVPVSMPVPEIYNAMQTGVIDGAMIDGTATKAFKLGEVANFLTVGMETTNSPFFILMNRDVADELSGEQLEAIEAAGKQASLNGSAMQQKVAADGIESFAAMEGKTLIRLSDAEAAKFDALAEGMMETLVAGMDAKQKAVVDALKAN</sequence>
<comment type="subcellular location">
    <subcellularLocation>
        <location evidence="1">Periplasm</location>
    </subcellularLocation>
</comment>
<dbReference type="AlphaFoldDB" id="A0A1I3FT63"/>
<proteinExistence type="predicted"/>
<keyword evidence="6" id="KW-1185">Reference proteome</keyword>
<accession>A0A1I3FT63</accession>
<evidence type="ECO:0000256" key="1">
    <source>
        <dbReference type="ARBA" id="ARBA00004418"/>
    </source>
</evidence>
<dbReference type="InterPro" id="IPR018389">
    <property type="entry name" value="DctP_fam"/>
</dbReference>
<dbReference type="RefSeq" id="WP_245779121.1">
    <property type="nucleotide sequence ID" value="NZ_FOQH01000004.1"/>
</dbReference>
<keyword evidence="3" id="KW-0574">Periplasm</keyword>
<feature type="chain" id="PRO_5011693176" evidence="4">
    <location>
        <begin position="26"/>
        <end position="329"/>
    </location>
</feature>
<dbReference type="CDD" id="cd13665">
    <property type="entry name" value="PBP2_TRAP_Dctp3_4"/>
    <property type="match status" value="1"/>
</dbReference>
<evidence type="ECO:0000256" key="4">
    <source>
        <dbReference type="SAM" id="SignalP"/>
    </source>
</evidence>
<name>A0A1I3FT63_9RHOB</name>
<dbReference type="Pfam" id="PF03480">
    <property type="entry name" value="DctP"/>
    <property type="match status" value="1"/>
</dbReference>
<dbReference type="EMBL" id="FOQH01000004">
    <property type="protein sequence ID" value="SFI14389.1"/>
    <property type="molecule type" value="Genomic_DNA"/>
</dbReference>
<gene>
    <name evidence="5" type="ORF">SAMN05216258_104501</name>
</gene>
<feature type="signal peptide" evidence="4">
    <location>
        <begin position="1"/>
        <end position="25"/>
    </location>
</feature>
<dbReference type="STRING" id="1114924.SAMN05216258_104501"/>
<dbReference type="Proteomes" id="UP000199377">
    <property type="component" value="Unassembled WGS sequence"/>
</dbReference>
<dbReference type="InterPro" id="IPR038404">
    <property type="entry name" value="TRAP_DctP_sf"/>
</dbReference>
<protein>
    <submittedName>
        <fullName evidence="5">TRAP-type C4-dicarboxylate transport system, substrate-binding protein</fullName>
    </submittedName>
</protein>
<dbReference type="NCBIfam" id="NF037995">
    <property type="entry name" value="TRAP_S1"/>
    <property type="match status" value="1"/>
</dbReference>
<evidence type="ECO:0000256" key="3">
    <source>
        <dbReference type="ARBA" id="ARBA00022764"/>
    </source>
</evidence>
<dbReference type="GO" id="GO:0042597">
    <property type="term" value="C:periplasmic space"/>
    <property type="evidence" value="ECO:0007669"/>
    <property type="project" value="UniProtKB-SubCell"/>
</dbReference>
<reference evidence="5 6" key="1">
    <citation type="submission" date="2016-10" db="EMBL/GenBank/DDBJ databases">
        <authorList>
            <person name="de Groot N.N."/>
        </authorList>
    </citation>
    <scope>NUCLEOTIDE SEQUENCE [LARGE SCALE GENOMIC DNA]</scope>
    <source>
        <strain evidence="5 6">CGMCC 1.11030</strain>
    </source>
</reference>